<feature type="transmembrane region" description="Helical" evidence="1">
    <location>
        <begin position="182"/>
        <end position="200"/>
    </location>
</feature>
<name>A0ABR9B996_9RHOO</name>
<keyword evidence="1" id="KW-1133">Transmembrane helix</keyword>
<feature type="transmembrane region" description="Helical" evidence="1">
    <location>
        <begin position="271"/>
        <end position="296"/>
    </location>
</feature>
<feature type="transmembrane region" description="Helical" evidence="1">
    <location>
        <begin position="74"/>
        <end position="93"/>
    </location>
</feature>
<evidence type="ECO:0000256" key="1">
    <source>
        <dbReference type="SAM" id="Phobius"/>
    </source>
</evidence>
<dbReference type="EMBL" id="JACYTO010000001">
    <property type="protein sequence ID" value="MBD8502929.1"/>
    <property type="molecule type" value="Genomic_DNA"/>
</dbReference>
<sequence>MPISFGRNPRTRIPLLVLGMLALVFGLLAGLARLGIAVPASGAQLAGLHGALLVCGFFGTVISLERAVALGDSWTYLAPAASGAGGIALVAGAPPVAAQYLFILAATLLVAGSIRVVLRQCALFTVMLGAGALAWLAGCLVWLSTGAVSAAVPWWLSFLVLTIAAERLELTRLMPVRPASRPLFIAISLTILAGAVGSAFSSTLGLGALGAGMFALALWLLRYDIARRNLHLDGLARFIAWCLLGGYAWLALGGALALAGAFVPGAPLRDAAIHATTLGFVFSMVFGHAPIIFPAIVQVRIPYLRAFYLPLLALHASLLVRIIGNVWERMAIQQVGAIANALVLALFVATMLGSVLHGRRKRRG</sequence>
<feature type="transmembrane region" description="Helical" evidence="1">
    <location>
        <begin position="99"/>
        <end position="118"/>
    </location>
</feature>
<reference evidence="3" key="1">
    <citation type="submission" date="2023-07" db="EMBL/GenBank/DDBJ databases">
        <title>Thauera sp. CAU 1555 isolated from sand of Yaerae Beach.</title>
        <authorList>
            <person name="Kim W."/>
        </authorList>
    </citation>
    <scope>NUCLEOTIDE SEQUENCE [LARGE SCALE GENOMIC DNA]</scope>
    <source>
        <strain evidence="3">CAU 1555</strain>
    </source>
</reference>
<keyword evidence="3" id="KW-1185">Reference proteome</keyword>
<gene>
    <name evidence="2" type="ORF">IFO67_08550</name>
</gene>
<comment type="caution">
    <text evidence="2">The sequence shown here is derived from an EMBL/GenBank/DDBJ whole genome shotgun (WGS) entry which is preliminary data.</text>
</comment>
<feature type="transmembrane region" description="Helical" evidence="1">
    <location>
        <begin position="151"/>
        <end position="170"/>
    </location>
</feature>
<protein>
    <submittedName>
        <fullName evidence="2">Uncharacterized protein</fullName>
    </submittedName>
</protein>
<feature type="transmembrane region" description="Helical" evidence="1">
    <location>
        <begin position="12"/>
        <end position="36"/>
    </location>
</feature>
<evidence type="ECO:0000313" key="3">
    <source>
        <dbReference type="Proteomes" id="UP000603602"/>
    </source>
</evidence>
<dbReference type="Proteomes" id="UP000603602">
    <property type="component" value="Unassembled WGS sequence"/>
</dbReference>
<feature type="transmembrane region" description="Helical" evidence="1">
    <location>
        <begin position="303"/>
        <end position="323"/>
    </location>
</feature>
<organism evidence="2 3">
    <name type="scientific">Thauera sedimentorum</name>
    <dbReference type="NCBI Taxonomy" id="2767595"/>
    <lineage>
        <taxon>Bacteria</taxon>
        <taxon>Pseudomonadati</taxon>
        <taxon>Pseudomonadota</taxon>
        <taxon>Betaproteobacteria</taxon>
        <taxon>Rhodocyclales</taxon>
        <taxon>Zoogloeaceae</taxon>
        <taxon>Thauera</taxon>
    </lineage>
</organism>
<accession>A0ABR9B996</accession>
<feature type="transmembrane region" description="Helical" evidence="1">
    <location>
        <begin position="206"/>
        <end position="223"/>
    </location>
</feature>
<proteinExistence type="predicted"/>
<keyword evidence="1" id="KW-0472">Membrane</keyword>
<keyword evidence="1" id="KW-0812">Transmembrane</keyword>
<feature type="transmembrane region" description="Helical" evidence="1">
    <location>
        <begin position="235"/>
        <end position="259"/>
    </location>
</feature>
<feature type="transmembrane region" description="Helical" evidence="1">
    <location>
        <begin position="42"/>
        <end position="62"/>
    </location>
</feature>
<feature type="transmembrane region" description="Helical" evidence="1">
    <location>
        <begin position="335"/>
        <end position="356"/>
    </location>
</feature>
<feature type="transmembrane region" description="Helical" evidence="1">
    <location>
        <begin position="125"/>
        <end position="145"/>
    </location>
</feature>
<evidence type="ECO:0000313" key="2">
    <source>
        <dbReference type="EMBL" id="MBD8502929.1"/>
    </source>
</evidence>